<dbReference type="GO" id="GO:0003677">
    <property type="term" value="F:DNA binding"/>
    <property type="evidence" value="ECO:0007669"/>
    <property type="project" value="InterPro"/>
</dbReference>
<sequence>MDQQPLLFGPELRRLRVASGYTLGRFSDRVHYSKSHLSQVERGLKPAGPELARLCDSALGAGGRLARLVPQRPSGTAPETLPDPCDEGEEWHMHLSPDGDSWFRPVDRRTLVAGGAASVVALGLGSGPAHTQAPHALRSARLLFDQYRALGQSAPPGALLPTLVAQTHTLRTLARRAAAPLRAELLQLASRYAEFVGWLVQENGDDTGALWWTERSVRLAQAGGDHDLAAYALVRKALIAFYRDDAAHTVELARRAQEAHPPPRIAGLAAQQEAQGHALAGDHSACMRALERAREQLATADSPDGPVIGTVHLPDPVSMITGWCLHDLGRPRAAAAVLDEQIARLPEHALRNQARYGTRRALAHAQAGELDHACTLAGPLLDHAEAVGSATIRTDLRKLKRTLARHTTHRAARELDQRLTAVLHPEPHG</sequence>
<evidence type="ECO:0000313" key="3">
    <source>
        <dbReference type="Proteomes" id="UP000319210"/>
    </source>
</evidence>
<protein>
    <submittedName>
        <fullName evidence="2">Transcriptional regulator</fullName>
    </submittedName>
</protein>
<gene>
    <name evidence="2" type="ORF">SCA03_33780</name>
</gene>
<keyword evidence="3" id="KW-1185">Reference proteome</keyword>
<dbReference type="Proteomes" id="UP000319210">
    <property type="component" value="Unassembled WGS sequence"/>
</dbReference>
<reference evidence="2 3" key="1">
    <citation type="submission" date="2019-06" db="EMBL/GenBank/DDBJ databases">
        <title>Whole genome shotgun sequence of Streptomyces cacaoi subsp. cacaoi NBRC 12748.</title>
        <authorList>
            <person name="Hosoyama A."/>
            <person name="Uohara A."/>
            <person name="Ohji S."/>
            <person name="Ichikawa N."/>
        </authorList>
    </citation>
    <scope>NUCLEOTIDE SEQUENCE [LARGE SCALE GENOMIC DNA]</scope>
    <source>
        <strain evidence="2 3">NBRC 12748</strain>
    </source>
</reference>
<proteinExistence type="predicted"/>
<dbReference type="SUPFAM" id="SSF47413">
    <property type="entry name" value="lambda repressor-like DNA-binding domains"/>
    <property type="match status" value="1"/>
</dbReference>
<comment type="caution">
    <text evidence="2">The sequence shown here is derived from an EMBL/GenBank/DDBJ whole genome shotgun (WGS) entry which is preliminary data.</text>
</comment>
<evidence type="ECO:0000259" key="1">
    <source>
        <dbReference type="PROSITE" id="PS50943"/>
    </source>
</evidence>
<dbReference type="AlphaFoldDB" id="A0A4Y3R1N7"/>
<dbReference type="InterPro" id="IPR010982">
    <property type="entry name" value="Lambda_DNA-bd_dom_sf"/>
</dbReference>
<dbReference type="EMBL" id="BJMM01000016">
    <property type="protein sequence ID" value="GEB50827.1"/>
    <property type="molecule type" value="Genomic_DNA"/>
</dbReference>
<dbReference type="CDD" id="cd00093">
    <property type="entry name" value="HTH_XRE"/>
    <property type="match status" value="1"/>
</dbReference>
<dbReference type="PROSITE" id="PS50943">
    <property type="entry name" value="HTH_CROC1"/>
    <property type="match status" value="1"/>
</dbReference>
<dbReference type="RefSeq" id="WP_086818170.1">
    <property type="nucleotide sequence ID" value="NZ_BJMM01000016.1"/>
</dbReference>
<dbReference type="SMART" id="SM00530">
    <property type="entry name" value="HTH_XRE"/>
    <property type="match status" value="1"/>
</dbReference>
<dbReference type="Pfam" id="PF13560">
    <property type="entry name" value="HTH_31"/>
    <property type="match status" value="1"/>
</dbReference>
<feature type="domain" description="HTH cro/C1-type" evidence="1">
    <location>
        <begin position="12"/>
        <end position="56"/>
    </location>
</feature>
<dbReference type="OrthoDB" id="5184419at2"/>
<dbReference type="Gene3D" id="1.10.260.40">
    <property type="entry name" value="lambda repressor-like DNA-binding domains"/>
    <property type="match status" value="1"/>
</dbReference>
<dbReference type="InterPro" id="IPR001387">
    <property type="entry name" value="Cro/C1-type_HTH"/>
</dbReference>
<organism evidence="2 3">
    <name type="scientific">Streptomyces cacaoi</name>
    <dbReference type="NCBI Taxonomy" id="1898"/>
    <lineage>
        <taxon>Bacteria</taxon>
        <taxon>Bacillati</taxon>
        <taxon>Actinomycetota</taxon>
        <taxon>Actinomycetes</taxon>
        <taxon>Kitasatosporales</taxon>
        <taxon>Streptomycetaceae</taxon>
        <taxon>Streptomyces</taxon>
    </lineage>
</organism>
<evidence type="ECO:0000313" key="2">
    <source>
        <dbReference type="EMBL" id="GEB50827.1"/>
    </source>
</evidence>
<accession>A0A4Y3R1N7</accession>
<name>A0A4Y3R1N7_STRCI</name>